<dbReference type="KEGG" id="ola:101171125"/>
<evidence type="ECO:0000256" key="1">
    <source>
        <dbReference type="ARBA" id="ARBA00007764"/>
    </source>
</evidence>
<evidence type="ECO:0000313" key="3">
    <source>
        <dbReference type="Proteomes" id="UP000001038"/>
    </source>
</evidence>
<reference evidence="2" key="2">
    <citation type="submission" date="2025-08" db="UniProtKB">
        <authorList>
            <consortium name="Ensembl"/>
        </authorList>
    </citation>
    <scope>IDENTIFICATION</scope>
    <source>
        <strain evidence="2">Hd-rR</strain>
    </source>
</reference>
<dbReference type="SUPFAM" id="SSF52833">
    <property type="entry name" value="Thioredoxin-like"/>
    <property type="match status" value="1"/>
</dbReference>
<dbReference type="PANTHER" id="PTHR12232">
    <property type="entry name" value="SH3 DOMAIN-BINDING GLUTAMIC ACID-RICH-LIKE PROTEIN"/>
    <property type="match status" value="1"/>
</dbReference>
<organism evidence="2 3">
    <name type="scientific">Oryzias latipes</name>
    <name type="common">Japanese rice fish</name>
    <name type="synonym">Japanese killifish</name>
    <dbReference type="NCBI Taxonomy" id="8090"/>
    <lineage>
        <taxon>Eukaryota</taxon>
        <taxon>Metazoa</taxon>
        <taxon>Chordata</taxon>
        <taxon>Craniata</taxon>
        <taxon>Vertebrata</taxon>
        <taxon>Euteleostomi</taxon>
        <taxon>Actinopterygii</taxon>
        <taxon>Neopterygii</taxon>
        <taxon>Teleostei</taxon>
        <taxon>Neoteleostei</taxon>
        <taxon>Acanthomorphata</taxon>
        <taxon>Ovalentaria</taxon>
        <taxon>Atherinomorphae</taxon>
        <taxon>Beloniformes</taxon>
        <taxon>Adrianichthyidae</taxon>
        <taxon>Oryziinae</taxon>
        <taxon>Oryzias</taxon>
    </lineage>
</organism>
<accession>A0A3B3HXV6</accession>
<name>A0A3B3HXV6_ORYLA</name>
<gene>
    <name evidence="2" type="primary">zgc:153284</name>
</gene>
<dbReference type="Gene3D" id="3.40.30.10">
    <property type="entry name" value="Glutaredoxin"/>
    <property type="match status" value="1"/>
</dbReference>
<protein>
    <submittedName>
        <fullName evidence="2">Uncharacterized protein</fullName>
    </submittedName>
</protein>
<proteinExistence type="inferred from homology"/>
<reference evidence="2 3" key="1">
    <citation type="journal article" date="2007" name="Nature">
        <title>The medaka draft genome and insights into vertebrate genome evolution.</title>
        <authorList>
            <person name="Kasahara M."/>
            <person name="Naruse K."/>
            <person name="Sasaki S."/>
            <person name="Nakatani Y."/>
            <person name="Qu W."/>
            <person name="Ahsan B."/>
            <person name="Yamada T."/>
            <person name="Nagayasu Y."/>
            <person name="Doi K."/>
            <person name="Kasai Y."/>
            <person name="Jindo T."/>
            <person name="Kobayashi D."/>
            <person name="Shimada A."/>
            <person name="Toyoda A."/>
            <person name="Kuroki Y."/>
            <person name="Fujiyama A."/>
            <person name="Sasaki T."/>
            <person name="Shimizu A."/>
            <person name="Asakawa S."/>
            <person name="Shimizu N."/>
            <person name="Hashimoto S."/>
            <person name="Yang J."/>
            <person name="Lee Y."/>
            <person name="Matsushima K."/>
            <person name="Sugano S."/>
            <person name="Sakaizumi M."/>
            <person name="Narita T."/>
            <person name="Ohishi K."/>
            <person name="Haga S."/>
            <person name="Ohta F."/>
            <person name="Nomoto H."/>
            <person name="Nogata K."/>
            <person name="Morishita T."/>
            <person name="Endo T."/>
            <person name="Shin-I T."/>
            <person name="Takeda H."/>
            <person name="Morishita S."/>
            <person name="Kohara Y."/>
        </authorList>
    </citation>
    <scope>NUCLEOTIDE SEQUENCE [LARGE SCALE GENOMIC DNA]</scope>
    <source>
        <strain evidence="2 3">Hd-rR</strain>
    </source>
</reference>
<keyword evidence="3" id="KW-1185">Reference proteome</keyword>
<dbReference type="PANTHER" id="PTHR12232:SF15">
    <property type="entry name" value="SH3 DOMAIN-BINDING GLUTAMIC ACID-RICH PROTEIN HOMOLOG"/>
    <property type="match status" value="1"/>
</dbReference>
<dbReference type="AlphaFoldDB" id="A0A3B3HXV6"/>
<dbReference type="Proteomes" id="UP000001038">
    <property type="component" value="Chromosome 24"/>
</dbReference>
<dbReference type="Ensembl" id="ENSORLT00000043777.1">
    <property type="protein sequence ID" value="ENSORLP00000036654.1"/>
    <property type="gene ID" value="ENSORLG00000023653.1"/>
</dbReference>
<dbReference type="OrthoDB" id="9932926at2759"/>
<dbReference type="InterPro" id="IPR051033">
    <property type="entry name" value="SH3BGR"/>
</dbReference>
<dbReference type="GO" id="GO:0005737">
    <property type="term" value="C:cytoplasm"/>
    <property type="evidence" value="ECO:0000318"/>
    <property type="project" value="GO_Central"/>
</dbReference>
<sequence>MSVTVFYASVSGSLEVKKRQERINSVLSSKKIAYKSIDITQKPEHKDLMRKIANNPTAMPPQIANGSNYCGDFEAFENAIEVGKLEEFLKI</sequence>
<dbReference type="PROSITE" id="PS51354">
    <property type="entry name" value="GLUTAREDOXIN_2"/>
    <property type="match status" value="1"/>
</dbReference>
<dbReference type="InParanoid" id="A0A3B3HXV6"/>
<dbReference type="GeneTree" id="ENSGT00940000176295"/>
<dbReference type="Bgee" id="ENSORLG00000023653">
    <property type="expression patterns" value="Expressed in pharyngeal gill and 11 other cell types or tissues"/>
</dbReference>
<comment type="similarity">
    <text evidence="1">Belongs to the SH3BGR family.</text>
</comment>
<dbReference type="PIRSF" id="PIRSF008142">
    <property type="entry name" value="SH3-bind_E-rich_L"/>
    <property type="match status" value="1"/>
</dbReference>
<dbReference type="Pfam" id="PF04908">
    <property type="entry name" value="SH3BGR"/>
    <property type="match status" value="1"/>
</dbReference>
<evidence type="ECO:0000313" key="2">
    <source>
        <dbReference type="Ensembl" id="ENSORLP00000036654.1"/>
    </source>
</evidence>
<reference evidence="2" key="3">
    <citation type="submission" date="2025-09" db="UniProtKB">
        <authorList>
            <consortium name="Ensembl"/>
        </authorList>
    </citation>
    <scope>IDENTIFICATION</scope>
    <source>
        <strain evidence="2">Hd-rR</strain>
    </source>
</reference>
<dbReference type="InterPro" id="IPR006993">
    <property type="entry name" value="Glut_rich_SH3-bd"/>
</dbReference>
<dbReference type="InterPro" id="IPR036249">
    <property type="entry name" value="Thioredoxin-like_sf"/>
</dbReference>
<dbReference type="GeneID" id="101171125"/>